<proteinExistence type="predicted"/>
<dbReference type="Pfam" id="PF12752">
    <property type="entry name" value="SUZ"/>
    <property type="match status" value="1"/>
</dbReference>
<dbReference type="AlphaFoldDB" id="A0AAD8EA32"/>
<dbReference type="PROSITE" id="PS51673">
    <property type="entry name" value="SUZ"/>
    <property type="match status" value="1"/>
</dbReference>
<evidence type="ECO:0000313" key="4">
    <source>
        <dbReference type="Proteomes" id="UP001233999"/>
    </source>
</evidence>
<dbReference type="EMBL" id="JASPKZ010007722">
    <property type="protein sequence ID" value="KAJ9582895.1"/>
    <property type="molecule type" value="Genomic_DNA"/>
</dbReference>
<evidence type="ECO:0000256" key="1">
    <source>
        <dbReference type="SAM" id="MobiDB-lite"/>
    </source>
</evidence>
<name>A0AAD8EA32_DIPPU</name>
<accession>A0AAD8EA32</accession>
<reference evidence="3" key="1">
    <citation type="journal article" date="2023" name="IScience">
        <title>Live-bearing cockroach genome reveals convergent evolutionary mechanisms linked to viviparity in insects and beyond.</title>
        <authorList>
            <person name="Fouks B."/>
            <person name="Harrison M.C."/>
            <person name="Mikhailova A.A."/>
            <person name="Marchal E."/>
            <person name="English S."/>
            <person name="Carruthers M."/>
            <person name="Jennings E.C."/>
            <person name="Chiamaka E.L."/>
            <person name="Frigard R.A."/>
            <person name="Pippel M."/>
            <person name="Attardo G.M."/>
            <person name="Benoit J.B."/>
            <person name="Bornberg-Bauer E."/>
            <person name="Tobe S.S."/>
        </authorList>
    </citation>
    <scope>NUCLEOTIDE SEQUENCE</scope>
    <source>
        <strain evidence="3">Stay&amp;Tobe</strain>
    </source>
</reference>
<organism evidence="3 4">
    <name type="scientific">Diploptera punctata</name>
    <name type="common">Pacific beetle cockroach</name>
    <dbReference type="NCBI Taxonomy" id="6984"/>
    <lineage>
        <taxon>Eukaryota</taxon>
        <taxon>Metazoa</taxon>
        <taxon>Ecdysozoa</taxon>
        <taxon>Arthropoda</taxon>
        <taxon>Hexapoda</taxon>
        <taxon>Insecta</taxon>
        <taxon>Pterygota</taxon>
        <taxon>Neoptera</taxon>
        <taxon>Polyneoptera</taxon>
        <taxon>Dictyoptera</taxon>
        <taxon>Blattodea</taxon>
        <taxon>Blaberoidea</taxon>
        <taxon>Blaberidae</taxon>
        <taxon>Diplopterinae</taxon>
        <taxon>Diploptera</taxon>
    </lineage>
</organism>
<feature type="non-terminal residue" evidence="3">
    <location>
        <position position="1"/>
    </location>
</feature>
<sequence length="53" mass="6388">SPERQFSSESRRSKSFEEREEEYEKARKRIFKCEVSTENKKRNKNIGPCSFTL</sequence>
<evidence type="ECO:0000259" key="2">
    <source>
        <dbReference type="PROSITE" id="PS51673"/>
    </source>
</evidence>
<feature type="domain" description="SUZ" evidence="2">
    <location>
        <begin position="1"/>
        <end position="35"/>
    </location>
</feature>
<gene>
    <name evidence="3" type="ORF">L9F63_022763</name>
</gene>
<comment type="caution">
    <text evidence="3">The sequence shown here is derived from an EMBL/GenBank/DDBJ whole genome shotgun (WGS) entry which is preliminary data.</text>
</comment>
<keyword evidence="4" id="KW-1185">Reference proteome</keyword>
<protein>
    <recommendedName>
        <fullName evidence="2">SUZ domain-containing protein</fullName>
    </recommendedName>
</protein>
<feature type="region of interest" description="Disordered" evidence="1">
    <location>
        <begin position="1"/>
        <end position="25"/>
    </location>
</feature>
<evidence type="ECO:0000313" key="3">
    <source>
        <dbReference type="EMBL" id="KAJ9582895.1"/>
    </source>
</evidence>
<reference evidence="3" key="2">
    <citation type="submission" date="2023-05" db="EMBL/GenBank/DDBJ databases">
        <authorList>
            <person name="Fouks B."/>
        </authorList>
    </citation>
    <scope>NUCLEOTIDE SEQUENCE</scope>
    <source>
        <strain evidence="3">Stay&amp;Tobe</strain>
        <tissue evidence="3">Testes</tissue>
    </source>
</reference>
<feature type="compositionally biased region" description="Basic and acidic residues" evidence="1">
    <location>
        <begin position="9"/>
        <end position="25"/>
    </location>
</feature>
<dbReference type="Proteomes" id="UP001233999">
    <property type="component" value="Unassembled WGS sequence"/>
</dbReference>
<dbReference type="InterPro" id="IPR024771">
    <property type="entry name" value="SUZ"/>
</dbReference>